<dbReference type="EMBL" id="JBBWRZ010000011">
    <property type="protein sequence ID" value="KAK8226212.1"/>
    <property type="molecule type" value="Genomic_DNA"/>
</dbReference>
<evidence type="ECO:0000313" key="2">
    <source>
        <dbReference type="Proteomes" id="UP001492380"/>
    </source>
</evidence>
<proteinExistence type="predicted"/>
<evidence type="ECO:0000313" key="1">
    <source>
        <dbReference type="EMBL" id="KAK8226212.1"/>
    </source>
</evidence>
<dbReference type="Proteomes" id="UP001492380">
    <property type="component" value="Unassembled WGS sequence"/>
</dbReference>
<keyword evidence="2" id="KW-1185">Reference proteome</keyword>
<accession>A0ABR1YED6</accession>
<sequence length="222" mass="24932">MLVAPPHPTQRAWPVGWRAAKVGLVAFWPAYREIPHLAMASTIFPFHLSIQTTDCKTLGSCPGSCPCRATLASCREFSRMRGPAAKKNSSSFCTCWPRCSQTDQQHHDPSCTGTWKKLLMLMQGFVPFSSCIRTLCLHSTHTSPYTSSLSLICPFLFISHPRTSPRHADAPSTIFWSLPHQLLIPVLPLLHTARYITFPPLLFGFHHSTHIQRRTRAASWPT</sequence>
<protein>
    <submittedName>
        <fullName evidence="1">Uncharacterized protein</fullName>
    </submittedName>
</protein>
<comment type="caution">
    <text evidence="1">The sequence shown here is derived from an EMBL/GenBank/DDBJ whole genome shotgun (WGS) entry which is preliminary data.</text>
</comment>
<gene>
    <name evidence="1" type="ORF">HDK90DRAFT_542786</name>
</gene>
<name>A0ABR1YED6_9PEZI</name>
<organism evidence="1 2">
    <name type="scientific">Phyllosticta capitalensis</name>
    <dbReference type="NCBI Taxonomy" id="121624"/>
    <lineage>
        <taxon>Eukaryota</taxon>
        <taxon>Fungi</taxon>
        <taxon>Dikarya</taxon>
        <taxon>Ascomycota</taxon>
        <taxon>Pezizomycotina</taxon>
        <taxon>Dothideomycetes</taxon>
        <taxon>Dothideomycetes incertae sedis</taxon>
        <taxon>Botryosphaeriales</taxon>
        <taxon>Phyllostictaceae</taxon>
        <taxon>Phyllosticta</taxon>
    </lineage>
</organism>
<reference evidence="1 2" key="1">
    <citation type="submission" date="2024-04" db="EMBL/GenBank/DDBJ databases">
        <title>Phyllosticta paracitricarpa is synonymous to the EU quarantine fungus P. citricarpa based on phylogenomic analyses.</title>
        <authorList>
            <consortium name="Lawrence Berkeley National Laboratory"/>
            <person name="Van Ingen-Buijs V.A."/>
            <person name="Van Westerhoven A.C."/>
            <person name="Haridas S."/>
            <person name="Skiadas P."/>
            <person name="Martin F."/>
            <person name="Groenewald J.Z."/>
            <person name="Crous P.W."/>
            <person name="Seidl M.F."/>
        </authorList>
    </citation>
    <scope>NUCLEOTIDE SEQUENCE [LARGE SCALE GENOMIC DNA]</scope>
    <source>
        <strain evidence="1 2">CBS 123374</strain>
    </source>
</reference>